<gene>
    <name evidence="2" type="ORF">EV212_107133</name>
</gene>
<keyword evidence="3" id="KW-1185">Reference proteome</keyword>
<sequence>MSDTYFDLPSRLEDSFTEIDSDIVTDLRKTSEEYADIQQQISDLKKRFPCIMKVMEDKGEIRLTAEEHAAFVQCLRLSRKLDDMEHLQHVTNFSKIKVYSINSTNLIFLRDL</sequence>
<evidence type="ECO:0000259" key="1">
    <source>
        <dbReference type="Pfam" id="PF20369"/>
    </source>
</evidence>
<protein>
    <recommendedName>
        <fullName evidence="1">DUF6664 domain-containing protein</fullName>
    </recommendedName>
</protein>
<proteinExistence type="predicted"/>
<evidence type="ECO:0000313" key="2">
    <source>
        <dbReference type="EMBL" id="TCO84531.1"/>
    </source>
</evidence>
<dbReference type="RefSeq" id="WP_207669084.1">
    <property type="nucleotide sequence ID" value="NZ_JANKAQ010000006.1"/>
</dbReference>
<evidence type="ECO:0000313" key="3">
    <source>
        <dbReference type="Proteomes" id="UP000295711"/>
    </source>
</evidence>
<accession>A0A4R2LD39</accession>
<name>A0A4R2LD39_9FIRM</name>
<dbReference type="InterPro" id="IPR046605">
    <property type="entry name" value="DUF6664"/>
</dbReference>
<dbReference type="Pfam" id="PF20369">
    <property type="entry name" value="DUF6664"/>
    <property type="match status" value="1"/>
</dbReference>
<feature type="domain" description="DUF6664" evidence="1">
    <location>
        <begin position="14"/>
        <end position="89"/>
    </location>
</feature>
<comment type="caution">
    <text evidence="2">The sequence shown here is derived from an EMBL/GenBank/DDBJ whole genome shotgun (WGS) entry which is preliminary data.</text>
</comment>
<reference evidence="2 3" key="1">
    <citation type="submission" date="2019-03" db="EMBL/GenBank/DDBJ databases">
        <title>Genomic Encyclopedia of Type Strains, Phase IV (KMG-IV): sequencing the most valuable type-strain genomes for metagenomic binning, comparative biology and taxonomic classification.</title>
        <authorList>
            <person name="Goeker M."/>
        </authorList>
    </citation>
    <scope>NUCLEOTIDE SEQUENCE [LARGE SCALE GENOMIC DNA]</scope>
    <source>
        <strain evidence="2 3">DSM 28559</strain>
    </source>
</reference>
<dbReference type="AlphaFoldDB" id="A0A4R2LD39"/>
<dbReference type="Proteomes" id="UP000295711">
    <property type="component" value="Unassembled WGS sequence"/>
</dbReference>
<organism evidence="2 3">
    <name type="scientific">Frisingicoccus caecimuris</name>
    <dbReference type="NCBI Taxonomy" id="1796636"/>
    <lineage>
        <taxon>Bacteria</taxon>
        <taxon>Bacillati</taxon>
        <taxon>Bacillota</taxon>
        <taxon>Clostridia</taxon>
        <taxon>Lachnospirales</taxon>
        <taxon>Lachnospiraceae</taxon>
        <taxon>Frisingicoccus</taxon>
    </lineage>
</organism>
<dbReference type="EMBL" id="SLXA01000007">
    <property type="protein sequence ID" value="TCO84531.1"/>
    <property type="molecule type" value="Genomic_DNA"/>
</dbReference>